<keyword evidence="4" id="KW-1185">Reference proteome</keyword>
<dbReference type="PANTHER" id="PTHR24198">
    <property type="entry name" value="ANKYRIN REPEAT AND PROTEIN KINASE DOMAIN-CONTAINING PROTEIN"/>
    <property type="match status" value="1"/>
</dbReference>
<dbReference type="InterPro" id="IPR036770">
    <property type="entry name" value="Ankyrin_rpt-contain_sf"/>
</dbReference>
<accession>A0ABR2JFG1</accession>
<dbReference type="InterPro" id="IPR002110">
    <property type="entry name" value="Ankyrin_rpt"/>
</dbReference>
<protein>
    <recommendedName>
        <fullName evidence="5">Ankyrin</fullName>
    </recommendedName>
</protein>
<dbReference type="SMART" id="SM00248">
    <property type="entry name" value="ANK"/>
    <property type="match status" value="12"/>
</dbReference>
<evidence type="ECO:0008006" key="5">
    <source>
        <dbReference type="Google" id="ProtNLM"/>
    </source>
</evidence>
<gene>
    <name evidence="3" type="ORF">M9Y10_006827</name>
</gene>
<evidence type="ECO:0000256" key="1">
    <source>
        <dbReference type="ARBA" id="ARBA00022737"/>
    </source>
</evidence>
<sequence length="737" mass="85743">MKEKINLLHYAKYFIKEQKEFESKENNQKDPNFDENRKTGENESKLYHIIRNDIINDFISHVTHNEISLKTTVSYSIYETNSFLLYEKPNLIEYAAFFGSIQIFNYLFKNKVKLTPSIWLYAIHGKNPKIIKILVDNKIIPEDKSYKKFLREAIKCHHNEIVVYIKSNLIHNQIDVDEFIGSESIEYYNYLLLPNDKLYNRNNFYKFCKYDYFYFAEGFLMNREIDINFKTCDIINDESYILTPLIIAIKNNSLSIAELLLKQPGIDVNFQSTCYNLRDSSERTFNALNLAIICNNPKMIELLLNTENINVNSILMSKEKHQNNTIEIIEFSPLFEVLNYYKNVQILKILLSHPDIDVNVKIKYTTYDTKDSIKIVKYHNSPILCSAIKNADLDIIKLFLEHPKIDVHAIEFGEDITTKYKIKFTPLVIAFVTNNLEIIKILLSHPEIDVNKCVKSENDGKISQFTPFFFEIFNNEVIETTKLQVISLLLSHKNTDVNYDSKEDCGTPLIYAIEHQKKDLITLLLSNPNIDVNAKSIINSKDGYSTEKNPLSVALENNYKETALLLLNHPKIDVNIKILHKKIDFSQIKHRALLHIAIHKENIDVIKAILDNPNVDLNIKSSERTVKNNDTIEKEKTTMHEAIISNNLEIIQLLLSKPEIDINMKSTKTVFENNNFFIEEQTPLRFAVNMENVEIIQLLLSSLRKSGKMTDDLNDLMKTTDDNKIKSIIYENINMQS</sequence>
<dbReference type="PANTHER" id="PTHR24198:SF165">
    <property type="entry name" value="ANKYRIN REPEAT-CONTAINING PROTEIN-RELATED"/>
    <property type="match status" value="1"/>
</dbReference>
<dbReference type="Proteomes" id="UP001470230">
    <property type="component" value="Unassembled WGS sequence"/>
</dbReference>
<name>A0ABR2JFG1_9EUKA</name>
<evidence type="ECO:0000256" key="2">
    <source>
        <dbReference type="ARBA" id="ARBA00023043"/>
    </source>
</evidence>
<proteinExistence type="predicted"/>
<keyword evidence="2" id="KW-0040">ANK repeat</keyword>
<comment type="caution">
    <text evidence="3">The sequence shown here is derived from an EMBL/GenBank/DDBJ whole genome shotgun (WGS) entry which is preliminary data.</text>
</comment>
<organism evidence="3 4">
    <name type="scientific">Tritrichomonas musculus</name>
    <dbReference type="NCBI Taxonomy" id="1915356"/>
    <lineage>
        <taxon>Eukaryota</taxon>
        <taxon>Metamonada</taxon>
        <taxon>Parabasalia</taxon>
        <taxon>Tritrichomonadida</taxon>
        <taxon>Tritrichomonadidae</taxon>
        <taxon>Tritrichomonas</taxon>
    </lineage>
</organism>
<dbReference type="Gene3D" id="1.25.40.20">
    <property type="entry name" value="Ankyrin repeat-containing domain"/>
    <property type="match status" value="4"/>
</dbReference>
<keyword evidence="1" id="KW-0677">Repeat</keyword>
<dbReference type="EMBL" id="JAPFFF010000012">
    <property type="protein sequence ID" value="KAK8876609.1"/>
    <property type="molecule type" value="Genomic_DNA"/>
</dbReference>
<reference evidence="3 4" key="1">
    <citation type="submission" date="2024-04" db="EMBL/GenBank/DDBJ databases">
        <title>Tritrichomonas musculus Genome.</title>
        <authorList>
            <person name="Alves-Ferreira E."/>
            <person name="Grigg M."/>
            <person name="Lorenzi H."/>
            <person name="Galac M."/>
        </authorList>
    </citation>
    <scope>NUCLEOTIDE SEQUENCE [LARGE SCALE GENOMIC DNA]</scope>
    <source>
        <strain evidence="3 4">EAF2021</strain>
    </source>
</reference>
<dbReference type="Pfam" id="PF12796">
    <property type="entry name" value="Ank_2"/>
    <property type="match status" value="3"/>
</dbReference>
<dbReference type="SUPFAM" id="SSF48403">
    <property type="entry name" value="Ankyrin repeat"/>
    <property type="match status" value="2"/>
</dbReference>
<evidence type="ECO:0000313" key="3">
    <source>
        <dbReference type="EMBL" id="KAK8876609.1"/>
    </source>
</evidence>
<evidence type="ECO:0000313" key="4">
    <source>
        <dbReference type="Proteomes" id="UP001470230"/>
    </source>
</evidence>